<protein>
    <submittedName>
        <fullName evidence="1">Uncharacterized protein</fullName>
    </submittedName>
</protein>
<keyword evidence="2" id="KW-1185">Reference proteome</keyword>
<reference evidence="2" key="1">
    <citation type="submission" date="2011-07" db="EMBL/GenBank/DDBJ databases">
        <title>Divergent evolution of antigenic variation in African trypanosomes.</title>
        <authorList>
            <person name="Jackson A.P."/>
            <person name="Berry A."/>
            <person name="Allison H.C."/>
            <person name="Burton P."/>
            <person name="Anderson J."/>
            <person name="Aslett M."/>
            <person name="Brown R."/>
            <person name="Corton N."/>
            <person name="Harris D."/>
            <person name="Hauser H."/>
            <person name="Gamble J."/>
            <person name="Gilderthorp R."/>
            <person name="McQuillan J."/>
            <person name="Quail M.A."/>
            <person name="Sanders M."/>
            <person name="Van Tonder A."/>
            <person name="Ginger M.L."/>
            <person name="Donelson J.E."/>
            <person name="Field M.C."/>
            <person name="Barry J.D."/>
            <person name="Berriman M."/>
            <person name="Hertz-Fowler C."/>
        </authorList>
    </citation>
    <scope>NUCLEOTIDE SEQUENCE [LARGE SCALE GENOMIC DNA]</scope>
    <source>
        <strain evidence="2">IL3000</strain>
    </source>
</reference>
<evidence type="ECO:0000313" key="1">
    <source>
        <dbReference type="EMBL" id="CCD15958.1"/>
    </source>
</evidence>
<gene>
    <name evidence="1" type="ORF">TCIL3000_0_09440</name>
</gene>
<proteinExistence type="predicted"/>
<dbReference type="EMBL" id="CAEQ01002116">
    <property type="protein sequence ID" value="CCD15958.1"/>
    <property type="molecule type" value="Genomic_DNA"/>
</dbReference>
<accession>F9WF90</accession>
<organism evidence="1 2">
    <name type="scientific">Trypanosoma congolense (strain IL3000)</name>
    <dbReference type="NCBI Taxonomy" id="1068625"/>
    <lineage>
        <taxon>Eukaryota</taxon>
        <taxon>Discoba</taxon>
        <taxon>Euglenozoa</taxon>
        <taxon>Kinetoplastea</taxon>
        <taxon>Metakinetoplastina</taxon>
        <taxon>Trypanosomatida</taxon>
        <taxon>Trypanosomatidae</taxon>
        <taxon>Trypanosoma</taxon>
        <taxon>Nannomonas</taxon>
    </lineage>
</organism>
<sequence length="140" mass="16133">MPTMLEVSAAQVESKQPEHSQFYHNEGNEEQITQKTSLFAKPFVPRKFQNALHLRFPLLHHFRPNGGLLLYKFLPCLLTFALVLQPLLLELRNVHQLVVHFMDHVINHTHCSFCVTPMDLHAHNALRACLLLQCIVHALV</sequence>
<comment type="caution">
    <text evidence="1">The sequence shown here is derived from an EMBL/GenBank/DDBJ whole genome shotgun (WGS) entry which is preliminary data.</text>
</comment>
<dbReference type="AlphaFoldDB" id="F9WF90"/>
<dbReference type="Proteomes" id="UP000000702">
    <property type="component" value="Unassembled WGS sequence"/>
</dbReference>
<evidence type="ECO:0000313" key="2">
    <source>
        <dbReference type="Proteomes" id="UP000000702"/>
    </source>
</evidence>
<name>F9WF90_TRYCI</name>
<reference evidence="1 2" key="2">
    <citation type="journal article" date="2012" name="Proc. Natl. Acad. Sci. U.S.A.">
        <title>Antigenic diversity is generated by distinct evolutionary mechanisms in African trypanosome species.</title>
        <authorList>
            <person name="Jackson A.P."/>
            <person name="Berry A."/>
            <person name="Aslett M."/>
            <person name="Allison H.C."/>
            <person name="Burton P."/>
            <person name="Vavrova-Anderson J."/>
            <person name="Brown R."/>
            <person name="Browne H."/>
            <person name="Corton N."/>
            <person name="Hauser H."/>
            <person name="Gamble J."/>
            <person name="Gilderthorp R."/>
            <person name="Marcello L."/>
            <person name="McQuillan J."/>
            <person name="Otto T.D."/>
            <person name="Quail M.A."/>
            <person name="Sanders M.J."/>
            <person name="van Tonder A."/>
            <person name="Ginger M.L."/>
            <person name="Field M.C."/>
            <person name="Barry J.D."/>
            <person name="Hertz-Fowler C."/>
            <person name="Berriman M."/>
        </authorList>
    </citation>
    <scope>NUCLEOTIDE SEQUENCE [LARGE SCALE GENOMIC DNA]</scope>
    <source>
        <strain evidence="1 2">IL3000</strain>
    </source>
</reference>